<dbReference type="AlphaFoldDB" id="A0AAN9A0P8"/>
<evidence type="ECO:0000313" key="1">
    <source>
        <dbReference type="EMBL" id="KAK7067990.1"/>
    </source>
</evidence>
<dbReference type="EMBL" id="JAXCGZ010017519">
    <property type="protein sequence ID" value="KAK7067990.1"/>
    <property type="molecule type" value="Genomic_DNA"/>
</dbReference>
<feature type="non-terminal residue" evidence="1">
    <location>
        <position position="224"/>
    </location>
</feature>
<organism evidence="1 2">
    <name type="scientific">Halocaridina rubra</name>
    <name type="common">Hawaiian red shrimp</name>
    <dbReference type="NCBI Taxonomy" id="373956"/>
    <lineage>
        <taxon>Eukaryota</taxon>
        <taxon>Metazoa</taxon>
        <taxon>Ecdysozoa</taxon>
        <taxon>Arthropoda</taxon>
        <taxon>Crustacea</taxon>
        <taxon>Multicrustacea</taxon>
        <taxon>Malacostraca</taxon>
        <taxon>Eumalacostraca</taxon>
        <taxon>Eucarida</taxon>
        <taxon>Decapoda</taxon>
        <taxon>Pleocyemata</taxon>
        <taxon>Caridea</taxon>
        <taxon>Atyoidea</taxon>
        <taxon>Atyidae</taxon>
        <taxon>Halocaridina</taxon>
    </lineage>
</organism>
<accession>A0AAN9A0P8</accession>
<dbReference type="Proteomes" id="UP001381693">
    <property type="component" value="Unassembled WGS sequence"/>
</dbReference>
<proteinExistence type="predicted"/>
<sequence length="224" mass="24464">MGRLCDFFGHQVFLDKGGTAFILPWSPVLVETMVSRPFKNVFIRTQAFLNHDDIDIVNPASAFQVLDFLSQTLGIPVKDPDIGHHEDLKSGGARSGGLLMLAVVPGDEGLGNDAMSNFSDLIEEVSERGIGSEESNDCLNSLSNEAGDVFNCEEGLRIGNSSSFLNTSSNGELDKLFQAQTLVVKSVEFNKPPYLGDLRQMMSLADKERILEADAEEVKALQHK</sequence>
<evidence type="ECO:0000313" key="2">
    <source>
        <dbReference type="Proteomes" id="UP001381693"/>
    </source>
</evidence>
<reference evidence="1 2" key="1">
    <citation type="submission" date="2023-11" db="EMBL/GenBank/DDBJ databases">
        <title>Halocaridina rubra genome assembly.</title>
        <authorList>
            <person name="Smith C."/>
        </authorList>
    </citation>
    <scope>NUCLEOTIDE SEQUENCE [LARGE SCALE GENOMIC DNA]</scope>
    <source>
        <strain evidence="1">EP-1</strain>
        <tissue evidence="1">Whole</tissue>
    </source>
</reference>
<gene>
    <name evidence="1" type="ORF">SK128_004276</name>
</gene>
<name>A0AAN9A0P8_HALRR</name>
<comment type="caution">
    <text evidence="1">The sequence shown here is derived from an EMBL/GenBank/DDBJ whole genome shotgun (WGS) entry which is preliminary data.</text>
</comment>
<protein>
    <submittedName>
        <fullName evidence="1">Uncharacterized protein</fullName>
    </submittedName>
</protein>
<keyword evidence="2" id="KW-1185">Reference proteome</keyword>